<feature type="transmembrane region" description="Helical" evidence="1">
    <location>
        <begin position="12"/>
        <end position="31"/>
    </location>
</feature>
<feature type="transmembrane region" description="Helical" evidence="1">
    <location>
        <begin position="258"/>
        <end position="279"/>
    </location>
</feature>
<feature type="transmembrane region" description="Helical" evidence="1">
    <location>
        <begin position="37"/>
        <end position="55"/>
    </location>
</feature>
<accession>A0ABZ3CUK6</accession>
<organism evidence="2 3">
    <name type="scientific">Salinicola lusitanus</name>
    <dbReference type="NCBI Taxonomy" id="1949085"/>
    <lineage>
        <taxon>Bacteria</taxon>
        <taxon>Pseudomonadati</taxon>
        <taxon>Pseudomonadota</taxon>
        <taxon>Gammaproteobacteria</taxon>
        <taxon>Oceanospirillales</taxon>
        <taxon>Halomonadaceae</taxon>
        <taxon>Salinicola</taxon>
    </lineage>
</organism>
<feature type="transmembrane region" description="Helical" evidence="1">
    <location>
        <begin position="359"/>
        <end position="380"/>
    </location>
</feature>
<proteinExistence type="predicted"/>
<feature type="transmembrane region" description="Helical" evidence="1">
    <location>
        <begin position="392"/>
        <end position="410"/>
    </location>
</feature>
<sequence>MSVTSIFRALKTSSNLMLLGFLSSFFGTMLVEGSVPSMVALGFLPLAWVPVYSTITRLLDSSSVFFARYLARFRAGSILVFCECADIFLSALAILVIWSVPVNPALVLSIYILSVSFLPTLVDLAEEMYAENISRVSESAALNFNATVLMLVPAVSLIVAKPLGSLVVESSILLLILANAVFSAAGLFFRLASLRCSDLVELQVGNGSLDKGSSRTRFRTELLSYAPGAALLVPTISLTSGLTSMYLVIWISQYFENAGGAIAFFIMIGGVGMVIGPWLGRRFIRVYKFSANVAGCLIVLLMLNLVAFFLALSGCFMFGGKLIFIVLSSVYLFSSSVFASWIYFVNVTARQKRYSGGQFASALGLSHTLSSVLFMLGSWLGLALDVAGDPTPAFMVIAIVLVIPLWAMDFQDELRSEKG</sequence>
<evidence type="ECO:0000313" key="2">
    <source>
        <dbReference type="EMBL" id="XAD54844.1"/>
    </source>
</evidence>
<keyword evidence="1" id="KW-0472">Membrane</keyword>
<protein>
    <submittedName>
        <fullName evidence="2">MFS transporter</fullName>
    </submittedName>
</protein>
<dbReference type="RefSeq" id="WP_342595400.1">
    <property type="nucleotide sequence ID" value="NZ_CP151919.1"/>
</dbReference>
<evidence type="ECO:0000256" key="1">
    <source>
        <dbReference type="SAM" id="Phobius"/>
    </source>
</evidence>
<reference evidence="2 3" key="1">
    <citation type="submission" date="2024-04" db="EMBL/GenBank/DDBJ databases">
        <title>Salinicola lusitanus LLJ914,a marine bacterium isolated from the Okinawa Trough.</title>
        <authorList>
            <person name="Li J."/>
        </authorList>
    </citation>
    <scope>NUCLEOTIDE SEQUENCE [LARGE SCALE GENOMIC DNA]</scope>
    <source>
        <strain evidence="2 3">LLJ914</strain>
    </source>
</reference>
<feature type="transmembrane region" description="Helical" evidence="1">
    <location>
        <begin position="142"/>
        <end position="160"/>
    </location>
</feature>
<feature type="transmembrane region" description="Helical" evidence="1">
    <location>
        <begin position="104"/>
        <end position="122"/>
    </location>
</feature>
<dbReference type="NCBIfam" id="NF037960">
    <property type="entry name" value="MFS_trans"/>
    <property type="match status" value="1"/>
</dbReference>
<dbReference type="EMBL" id="CP151919">
    <property type="protein sequence ID" value="XAD54844.1"/>
    <property type="molecule type" value="Genomic_DNA"/>
</dbReference>
<dbReference type="Proteomes" id="UP001453229">
    <property type="component" value="Chromosome"/>
</dbReference>
<feature type="transmembrane region" description="Helical" evidence="1">
    <location>
        <begin position="172"/>
        <end position="192"/>
    </location>
</feature>
<evidence type="ECO:0000313" key="3">
    <source>
        <dbReference type="Proteomes" id="UP001453229"/>
    </source>
</evidence>
<keyword evidence="1" id="KW-0812">Transmembrane</keyword>
<dbReference type="Gene3D" id="1.20.1250.20">
    <property type="entry name" value="MFS general substrate transporter like domains"/>
    <property type="match status" value="1"/>
</dbReference>
<feature type="transmembrane region" description="Helical" evidence="1">
    <location>
        <begin position="291"/>
        <end position="310"/>
    </location>
</feature>
<feature type="transmembrane region" description="Helical" evidence="1">
    <location>
        <begin position="322"/>
        <end position="347"/>
    </location>
</feature>
<dbReference type="InterPro" id="IPR036259">
    <property type="entry name" value="MFS_trans_sf"/>
</dbReference>
<feature type="transmembrane region" description="Helical" evidence="1">
    <location>
        <begin position="222"/>
        <end position="252"/>
    </location>
</feature>
<keyword evidence="3" id="KW-1185">Reference proteome</keyword>
<keyword evidence="1" id="KW-1133">Transmembrane helix</keyword>
<feature type="transmembrane region" description="Helical" evidence="1">
    <location>
        <begin position="76"/>
        <end position="98"/>
    </location>
</feature>
<gene>
    <name evidence="2" type="ORF">AAGT95_02400</name>
</gene>
<name>A0ABZ3CUK6_9GAMM</name>